<keyword evidence="2" id="KW-1185">Reference proteome</keyword>
<proteinExistence type="predicted"/>
<name>A0A915EUP5_9BILA</name>
<evidence type="ECO:0000313" key="3">
    <source>
        <dbReference type="WBParaSite" id="jg9715"/>
    </source>
</evidence>
<reference evidence="3" key="1">
    <citation type="submission" date="2022-11" db="UniProtKB">
        <authorList>
            <consortium name="WormBaseParasite"/>
        </authorList>
    </citation>
    <scope>IDENTIFICATION</scope>
</reference>
<feature type="compositionally biased region" description="Basic and acidic residues" evidence="1">
    <location>
        <begin position="37"/>
        <end position="53"/>
    </location>
</feature>
<organism evidence="2 3">
    <name type="scientific">Ditylenchus dipsaci</name>
    <dbReference type="NCBI Taxonomy" id="166011"/>
    <lineage>
        <taxon>Eukaryota</taxon>
        <taxon>Metazoa</taxon>
        <taxon>Ecdysozoa</taxon>
        <taxon>Nematoda</taxon>
        <taxon>Chromadorea</taxon>
        <taxon>Rhabditida</taxon>
        <taxon>Tylenchina</taxon>
        <taxon>Tylenchomorpha</taxon>
        <taxon>Sphaerularioidea</taxon>
        <taxon>Anguinidae</taxon>
        <taxon>Anguininae</taxon>
        <taxon>Ditylenchus</taxon>
    </lineage>
</organism>
<protein>
    <submittedName>
        <fullName evidence="3">Uncharacterized protein</fullName>
    </submittedName>
</protein>
<dbReference type="WBParaSite" id="jg9715">
    <property type="protein sequence ID" value="jg9715"/>
    <property type="gene ID" value="jg9715"/>
</dbReference>
<accession>A0A915EUP5</accession>
<feature type="compositionally biased region" description="Basic and acidic residues" evidence="1">
    <location>
        <begin position="70"/>
        <end position="89"/>
    </location>
</feature>
<sequence>MQALVGAFEGSNVQPPKAIKAPKVNIQNSTHPVSKLPKPEIGKEQPRISADTKNKKHQEKPALIPQKSAKAKDSHIKVEQKSEKVQEVHAKRKSKNNPSAKAKWSIIVLKCVVRTYYRLKKFQVAAKEKKLAQTADEKWKESVFLGTMKKFEEYAMKTVENELTVNIGDFLQQPEVDLHEFTELEPHSDLKKVGVVCEKPDAKHQNMCSMVYLMVLALEDIVVGENSIIIAFLNEGSNIWLDETARKLQKMYKDEVTNKHAELKTRNGTLSRLLNCNWAIQLLSQLEENTTI</sequence>
<dbReference type="Proteomes" id="UP000887574">
    <property type="component" value="Unplaced"/>
</dbReference>
<dbReference type="AlphaFoldDB" id="A0A915EUP5"/>
<feature type="region of interest" description="Disordered" evidence="1">
    <location>
        <begin position="1"/>
        <end position="97"/>
    </location>
</feature>
<evidence type="ECO:0000313" key="2">
    <source>
        <dbReference type="Proteomes" id="UP000887574"/>
    </source>
</evidence>
<evidence type="ECO:0000256" key="1">
    <source>
        <dbReference type="SAM" id="MobiDB-lite"/>
    </source>
</evidence>